<evidence type="ECO:0000259" key="1">
    <source>
        <dbReference type="Pfam" id="PF23544"/>
    </source>
</evidence>
<name>A0AAN0JT73_AMPQE</name>
<dbReference type="KEGG" id="aqu:109588345"/>
<dbReference type="GeneID" id="109588345"/>
<dbReference type="Pfam" id="PF23544">
    <property type="entry name" value="AtuA_ferredoxin"/>
    <property type="match status" value="1"/>
</dbReference>
<proteinExistence type="predicted"/>
<protein>
    <recommendedName>
        <fullName evidence="1">AtuA-like ferredoxin-fold domain-containing protein</fullName>
    </recommendedName>
</protein>
<sequence>MCGRWGVAIKMAGILRKKDLLLTPVLLRSSIISRSYGASAGKDGRVRIGCSSGFLVPLDGKECLEDIAYLRSGDKGNTSNIGVVARDPQYYSYLKDLLMEKVVAEWFKKCLESLEDETIYYFVTRYELPGVCGLNFVLRKSLGG</sequence>
<dbReference type="Proteomes" id="UP000007879">
    <property type="component" value="Unassembled WGS sequence"/>
</dbReference>
<dbReference type="EnsemblMetazoa" id="XM_020004516.1">
    <property type="protein sequence ID" value="XP_019860075.1"/>
    <property type="gene ID" value="LOC109588345"/>
</dbReference>
<dbReference type="PANTHER" id="PTHR47708">
    <property type="match status" value="1"/>
</dbReference>
<keyword evidence="3" id="KW-1185">Reference proteome</keyword>
<reference evidence="3" key="1">
    <citation type="journal article" date="2010" name="Nature">
        <title>The Amphimedon queenslandica genome and the evolution of animal complexity.</title>
        <authorList>
            <person name="Srivastava M."/>
            <person name="Simakov O."/>
            <person name="Chapman J."/>
            <person name="Fahey B."/>
            <person name="Gauthier M.E."/>
            <person name="Mitros T."/>
            <person name="Richards G.S."/>
            <person name="Conaco C."/>
            <person name="Dacre M."/>
            <person name="Hellsten U."/>
            <person name="Larroux C."/>
            <person name="Putnam N.H."/>
            <person name="Stanke M."/>
            <person name="Adamska M."/>
            <person name="Darling A."/>
            <person name="Degnan S.M."/>
            <person name="Oakley T.H."/>
            <person name="Plachetzki D.C."/>
            <person name="Zhai Y."/>
            <person name="Adamski M."/>
            <person name="Calcino A."/>
            <person name="Cummins S.F."/>
            <person name="Goodstein D.M."/>
            <person name="Harris C."/>
            <person name="Jackson D.J."/>
            <person name="Leys S.P."/>
            <person name="Shu S."/>
            <person name="Woodcroft B.J."/>
            <person name="Vervoort M."/>
            <person name="Kosik K.S."/>
            <person name="Manning G."/>
            <person name="Degnan B.M."/>
            <person name="Rokhsar D.S."/>
        </authorList>
    </citation>
    <scope>NUCLEOTIDE SEQUENCE [LARGE SCALE GENOMIC DNA]</scope>
</reference>
<organism evidence="2 3">
    <name type="scientific">Amphimedon queenslandica</name>
    <name type="common">Sponge</name>
    <dbReference type="NCBI Taxonomy" id="400682"/>
    <lineage>
        <taxon>Eukaryota</taxon>
        <taxon>Metazoa</taxon>
        <taxon>Porifera</taxon>
        <taxon>Demospongiae</taxon>
        <taxon>Heteroscleromorpha</taxon>
        <taxon>Haplosclerida</taxon>
        <taxon>Niphatidae</taxon>
        <taxon>Amphimedon</taxon>
    </lineage>
</organism>
<evidence type="ECO:0000313" key="2">
    <source>
        <dbReference type="EnsemblMetazoa" id="XP_019860075.1"/>
    </source>
</evidence>
<dbReference type="PANTHER" id="PTHR47708:SF2">
    <property type="entry name" value="SI:CH73-132F6.5"/>
    <property type="match status" value="1"/>
</dbReference>
<evidence type="ECO:0000313" key="3">
    <source>
        <dbReference type="Proteomes" id="UP000007879"/>
    </source>
</evidence>
<dbReference type="RefSeq" id="XP_019860075.1">
    <property type="nucleotide sequence ID" value="XM_020004516.1"/>
</dbReference>
<feature type="domain" description="AtuA-like ferredoxin-fold" evidence="1">
    <location>
        <begin position="64"/>
        <end position="144"/>
    </location>
</feature>
<accession>A0AAN0JT73</accession>
<dbReference type="InterPro" id="IPR056362">
    <property type="entry name" value="AtuA-like_ferredoxin_dom"/>
</dbReference>
<dbReference type="AlphaFoldDB" id="A0AAN0JT73"/>
<reference evidence="2" key="2">
    <citation type="submission" date="2024-06" db="UniProtKB">
        <authorList>
            <consortium name="EnsemblMetazoa"/>
        </authorList>
    </citation>
    <scope>IDENTIFICATION</scope>
</reference>